<feature type="domain" description="TFIIB-type" evidence="11">
    <location>
        <begin position="76"/>
        <end position="109"/>
    </location>
</feature>
<dbReference type="InterPro" id="IPR023486">
    <property type="entry name" value="TFIIB_CS"/>
</dbReference>
<dbReference type="Gene3D" id="1.10.472.170">
    <property type="match status" value="1"/>
</dbReference>
<evidence type="ECO:0000256" key="2">
    <source>
        <dbReference type="ARBA" id="ARBA00013932"/>
    </source>
</evidence>
<evidence type="ECO:0000313" key="12">
    <source>
        <dbReference type="EMBL" id="KAK0529409.1"/>
    </source>
</evidence>
<keyword evidence="5" id="KW-0804">Transcription</keyword>
<evidence type="ECO:0000256" key="5">
    <source>
        <dbReference type="ARBA" id="ARBA00023163"/>
    </source>
</evidence>
<dbReference type="InterPro" id="IPR036915">
    <property type="entry name" value="Cyclin-like_sf"/>
</dbReference>
<dbReference type="PRINTS" id="PR00685">
    <property type="entry name" value="TIFACTORIIB"/>
</dbReference>
<dbReference type="Proteomes" id="UP001176521">
    <property type="component" value="Unassembled WGS sequence"/>
</dbReference>
<protein>
    <recommendedName>
        <fullName evidence="2">Transcription initiation factor IIB</fullName>
    </recommendedName>
    <alternativeName>
        <fullName evidence="6">General transcription factor TFIIB</fullName>
    </alternativeName>
</protein>
<dbReference type="InterPro" id="IPR013763">
    <property type="entry name" value="Cyclin-like_dom"/>
</dbReference>
<evidence type="ECO:0000256" key="6">
    <source>
        <dbReference type="ARBA" id="ARBA00031706"/>
    </source>
</evidence>
<evidence type="ECO:0000256" key="8">
    <source>
        <dbReference type="ARBA" id="ARBA00066213"/>
    </source>
</evidence>
<feature type="compositionally biased region" description="Gly residues" evidence="10">
    <location>
        <begin position="288"/>
        <end position="307"/>
    </location>
</feature>
<evidence type="ECO:0000256" key="7">
    <source>
        <dbReference type="ARBA" id="ARBA00056616"/>
    </source>
</evidence>
<dbReference type="EMBL" id="JAPDMQ010000244">
    <property type="protein sequence ID" value="KAK0529409.1"/>
    <property type="molecule type" value="Genomic_DNA"/>
</dbReference>
<organism evidence="12 13">
    <name type="scientific">Tilletia horrida</name>
    <dbReference type="NCBI Taxonomy" id="155126"/>
    <lineage>
        <taxon>Eukaryota</taxon>
        <taxon>Fungi</taxon>
        <taxon>Dikarya</taxon>
        <taxon>Basidiomycota</taxon>
        <taxon>Ustilaginomycotina</taxon>
        <taxon>Exobasidiomycetes</taxon>
        <taxon>Tilletiales</taxon>
        <taxon>Tilletiaceae</taxon>
        <taxon>Tilletia</taxon>
    </lineage>
</organism>
<dbReference type="GO" id="GO:0017025">
    <property type="term" value="F:TBP-class protein binding"/>
    <property type="evidence" value="ECO:0007669"/>
    <property type="project" value="InterPro"/>
</dbReference>
<dbReference type="GO" id="GO:0008270">
    <property type="term" value="F:zinc ion binding"/>
    <property type="evidence" value="ECO:0007669"/>
    <property type="project" value="UniProtKB-KW"/>
</dbReference>
<reference evidence="12" key="1">
    <citation type="journal article" date="2023" name="PhytoFront">
        <title>Draft Genome Resources of Seven Strains of Tilletia horrida, Causal Agent of Kernel Smut of Rice.</title>
        <authorList>
            <person name="Khanal S."/>
            <person name="Antony Babu S."/>
            <person name="Zhou X.G."/>
        </authorList>
    </citation>
    <scope>NUCLEOTIDE SEQUENCE</scope>
    <source>
        <strain evidence="12">TX3</strain>
    </source>
</reference>
<dbReference type="SUPFAM" id="SSF47954">
    <property type="entry name" value="Cyclin-like"/>
    <property type="match status" value="2"/>
</dbReference>
<keyword evidence="9" id="KW-0862">Zinc</keyword>
<dbReference type="GO" id="GO:0051123">
    <property type="term" value="P:RNA polymerase II preinitiation complex assembly"/>
    <property type="evidence" value="ECO:0007669"/>
    <property type="project" value="UniProtKB-ARBA"/>
</dbReference>
<keyword evidence="4" id="KW-0805">Transcription regulation</keyword>
<dbReference type="InterPro" id="IPR000812">
    <property type="entry name" value="TFIIB"/>
</dbReference>
<dbReference type="SMART" id="SM00385">
    <property type="entry name" value="CYCLIN"/>
    <property type="match status" value="2"/>
</dbReference>
<evidence type="ECO:0000256" key="9">
    <source>
        <dbReference type="PROSITE-ProRule" id="PRU00469"/>
    </source>
</evidence>
<evidence type="ECO:0000256" key="1">
    <source>
        <dbReference type="ARBA" id="ARBA00010857"/>
    </source>
</evidence>
<comment type="subunit">
    <text evidence="8">Associates with TFIID-IIA (DA complex) to form TFIID-IIA-IIB (DAB-complex) which is then recognized by polymerase II.</text>
</comment>
<dbReference type="PANTHER" id="PTHR11618:SF13">
    <property type="entry name" value="TRANSCRIPTION INITIATION FACTOR IIB"/>
    <property type="match status" value="1"/>
</dbReference>
<keyword evidence="9" id="KW-0863">Zinc-finger</keyword>
<evidence type="ECO:0000256" key="10">
    <source>
        <dbReference type="SAM" id="MobiDB-lite"/>
    </source>
</evidence>
<dbReference type="GO" id="GO:0097550">
    <property type="term" value="C:transcription preinitiation complex"/>
    <property type="evidence" value="ECO:0007669"/>
    <property type="project" value="TreeGrafter"/>
</dbReference>
<dbReference type="Gene3D" id="1.10.472.10">
    <property type="entry name" value="Cyclin-like"/>
    <property type="match status" value="1"/>
</dbReference>
<dbReference type="AlphaFoldDB" id="A0AAN6GA25"/>
<keyword evidence="3" id="KW-0677">Repeat</keyword>
<dbReference type="InterPro" id="IPR013137">
    <property type="entry name" value="Znf_TFIIB"/>
</dbReference>
<dbReference type="PANTHER" id="PTHR11618">
    <property type="entry name" value="TRANSCRIPTION INITIATION FACTOR IIB-RELATED"/>
    <property type="match status" value="1"/>
</dbReference>
<dbReference type="GO" id="GO:0005634">
    <property type="term" value="C:nucleus"/>
    <property type="evidence" value="ECO:0007669"/>
    <property type="project" value="TreeGrafter"/>
</dbReference>
<gene>
    <name evidence="12" type="primary">SUA7</name>
    <name evidence="12" type="ORF">OC842_004245</name>
</gene>
<dbReference type="PROSITE" id="PS51134">
    <property type="entry name" value="ZF_TFIIB"/>
    <property type="match status" value="1"/>
</dbReference>
<accession>A0AAN6GA25</accession>
<dbReference type="Pfam" id="PF00382">
    <property type="entry name" value="TFIIB"/>
    <property type="match status" value="2"/>
</dbReference>
<dbReference type="InterPro" id="IPR013150">
    <property type="entry name" value="TFIIB_cyclin"/>
</dbReference>
<name>A0AAN6GA25_9BASI</name>
<proteinExistence type="inferred from homology"/>
<evidence type="ECO:0000256" key="3">
    <source>
        <dbReference type="ARBA" id="ARBA00022737"/>
    </source>
</evidence>
<comment type="caution">
    <text evidence="12">The sequence shown here is derived from an EMBL/GenBank/DDBJ whole genome shotgun (WGS) entry which is preliminary data.</text>
</comment>
<comment type="similarity">
    <text evidence="1">Belongs to the TFIIB family.</text>
</comment>
<dbReference type="Pfam" id="PF08271">
    <property type="entry name" value="Zn_Ribbon_TF"/>
    <property type="match status" value="1"/>
</dbReference>
<keyword evidence="9" id="KW-0479">Metal-binding</keyword>
<dbReference type="PROSITE" id="PS00782">
    <property type="entry name" value="TFIIB"/>
    <property type="match status" value="1"/>
</dbReference>
<dbReference type="GO" id="GO:0016251">
    <property type="term" value="F:RNA polymerase II general transcription initiation factor activity"/>
    <property type="evidence" value="ECO:0007669"/>
    <property type="project" value="TreeGrafter"/>
</dbReference>
<dbReference type="SUPFAM" id="SSF57783">
    <property type="entry name" value="Zinc beta-ribbon"/>
    <property type="match status" value="1"/>
</dbReference>
<evidence type="ECO:0000313" key="13">
    <source>
        <dbReference type="Proteomes" id="UP001176521"/>
    </source>
</evidence>
<evidence type="ECO:0000259" key="11">
    <source>
        <dbReference type="PROSITE" id="PS51134"/>
    </source>
</evidence>
<dbReference type="FunFam" id="1.10.472.170:FF:000001">
    <property type="entry name" value="Transcription initiation factor IIB"/>
    <property type="match status" value="1"/>
</dbReference>
<sequence length="454" mass="47440">MTVTGSGAVGATAAAAGNGVNGTSSNGNGTQAYVPQTNANYQPFAITAHYTAIRSNSAAAQKAAAADEAFAPNLNVRLICPDCKVDPPNIEESFATGDLVCTDCGMVVGDRIVDTRSEWRTFSNEDGDDPSRVGQASNPLFDGLTDKLDTRISFRDGGSGTSRDLQRTAQRMQGTRDRHMLDAFEDIQRKCDSVHLPRTVSDIAKQAFRRCEEERILKGKRPEAIIAAAIYVACKMAKVPRTFSEICALTSVNKKLIGQCFKEMQMAFGLNATGMGAGPGANGVNGSGGAGGSNGTLNGGHGAGASGNGSTEDGGEDGYSRGVTPSASNGVGGADPAAGISPTGATDIVGRFCNHLGLDAQLTRLTELIAIRVRDLGTLAGRSPITIAAACIYFATQLCNVPKGAKRIGKTAAVSDVTIKNSYKELYRHREEILSEEVRKKGGSRIDITRLGPV</sequence>
<evidence type="ECO:0000256" key="4">
    <source>
        <dbReference type="ARBA" id="ARBA00023015"/>
    </source>
</evidence>
<keyword evidence="13" id="KW-1185">Reference proteome</keyword>
<feature type="region of interest" description="Disordered" evidence="10">
    <location>
        <begin position="288"/>
        <end position="336"/>
    </location>
</feature>
<comment type="function">
    <text evidence="7">General factor that plays a major role in the activation of eukaryotic genes transcribed by RNA polymerase II.</text>
</comment>